<dbReference type="PIRSF" id="PIRSF022704">
    <property type="entry name" value="UCP022704"/>
    <property type="match status" value="1"/>
</dbReference>
<dbReference type="SUPFAM" id="SSF49899">
    <property type="entry name" value="Concanavalin A-like lectins/glucanases"/>
    <property type="match status" value="1"/>
</dbReference>
<organism evidence="1 2">
    <name type="scientific">Streptosporangium canum</name>
    <dbReference type="NCBI Taxonomy" id="324952"/>
    <lineage>
        <taxon>Bacteria</taxon>
        <taxon>Bacillati</taxon>
        <taxon>Actinomycetota</taxon>
        <taxon>Actinomycetes</taxon>
        <taxon>Streptosporangiales</taxon>
        <taxon>Streptosporangiaceae</taxon>
        <taxon>Streptosporangium</taxon>
    </lineage>
</organism>
<accession>A0A1I4EC49</accession>
<sequence length="182" mass="19731">MAFESWQWINEPGEWAAVGEGVRVVAGAQTDLWQKTHYGYSFDTGHMFGRLVSGDTRVTATFDADYAEQYDQAGAVLRIDEENWIKAGTEFVDGALQLSVVVTRGFSDWSVVPAPGTPTSVTIDLERAGDAVTVRYGFDGAEPAHMLRLAYFPPEVPALAGAMCAAPVGKGFETRFSRLSAT</sequence>
<protein>
    <recommendedName>
        <fullName evidence="3">DUF1349 domain-containing protein</fullName>
    </recommendedName>
</protein>
<dbReference type="InterPro" id="IPR015987">
    <property type="entry name" value="UCP022704"/>
</dbReference>
<dbReference type="PANTHER" id="PTHR35332">
    <property type="entry name" value="REGULATION OF ENOLASE PROTEIN 1"/>
    <property type="match status" value="1"/>
</dbReference>
<dbReference type="PANTHER" id="PTHR35332:SF2">
    <property type="entry name" value="REGULATION OF ENOLASE PROTEIN 1"/>
    <property type="match status" value="1"/>
</dbReference>
<dbReference type="AlphaFoldDB" id="A0A1I4EC49"/>
<evidence type="ECO:0000313" key="1">
    <source>
        <dbReference type="EMBL" id="SFL02843.1"/>
    </source>
</evidence>
<dbReference type="Proteomes" id="UP000199111">
    <property type="component" value="Unassembled WGS sequence"/>
</dbReference>
<dbReference type="GeneID" id="96303318"/>
<dbReference type="RefSeq" id="WP_093891831.1">
    <property type="nucleotide sequence ID" value="NZ_FOQY01000048.1"/>
</dbReference>
<dbReference type="Pfam" id="PF07081">
    <property type="entry name" value="DUF1349"/>
    <property type="match status" value="1"/>
</dbReference>
<dbReference type="Gene3D" id="2.60.120.200">
    <property type="match status" value="1"/>
</dbReference>
<dbReference type="EMBL" id="FOQY01000048">
    <property type="protein sequence ID" value="SFL02843.1"/>
    <property type="molecule type" value="Genomic_DNA"/>
</dbReference>
<proteinExistence type="predicted"/>
<keyword evidence="2" id="KW-1185">Reference proteome</keyword>
<dbReference type="InterPro" id="IPR009784">
    <property type="entry name" value="DUF1349"/>
</dbReference>
<evidence type="ECO:0000313" key="2">
    <source>
        <dbReference type="Proteomes" id="UP000199111"/>
    </source>
</evidence>
<evidence type="ECO:0008006" key="3">
    <source>
        <dbReference type="Google" id="ProtNLM"/>
    </source>
</evidence>
<name>A0A1I4EC49_9ACTN</name>
<dbReference type="InterPro" id="IPR013320">
    <property type="entry name" value="ConA-like_dom_sf"/>
</dbReference>
<gene>
    <name evidence="1" type="ORF">SAMN05216275_14843</name>
</gene>
<reference evidence="2" key="1">
    <citation type="submission" date="2016-10" db="EMBL/GenBank/DDBJ databases">
        <authorList>
            <person name="Varghese N."/>
            <person name="Submissions S."/>
        </authorList>
    </citation>
    <scope>NUCLEOTIDE SEQUENCE [LARGE SCALE GENOMIC DNA]</scope>
    <source>
        <strain evidence="2">CGMCC 4.2126</strain>
    </source>
</reference>